<evidence type="ECO:0000256" key="1">
    <source>
        <dbReference type="SAM" id="MobiDB-lite"/>
    </source>
</evidence>
<protein>
    <submittedName>
        <fullName evidence="2">Uncharacterized protein</fullName>
    </submittedName>
</protein>
<dbReference type="EMBL" id="MVHS01000009">
    <property type="protein sequence ID" value="ORA72134.1"/>
    <property type="molecule type" value="Genomic_DNA"/>
</dbReference>
<keyword evidence="3" id="KW-1185">Reference proteome</keyword>
<dbReference type="AlphaFoldDB" id="A0A1X0DIB6"/>
<accession>A0A1X0DIB6</accession>
<feature type="non-terminal residue" evidence="2">
    <location>
        <position position="71"/>
    </location>
</feature>
<reference evidence="2 3" key="1">
    <citation type="submission" date="2016-12" db="EMBL/GenBank/DDBJ databases">
        <title>The new phylogeny of genus Mycobacterium.</title>
        <authorList>
            <person name="Tortoli E."/>
            <person name="Trovato A."/>
            <person name="Cirillo D.M."/>
        </authorList>
    </citation>
    <scope>NUCLEOTIDE SEQUENCE [LARGE SCALE GENOMIC DNA]</scope>
    <source>
        <strain evidence="2 3">DSM 45130</strain>
    </source>
</reference>
<evidence type="ECO:0000313" key="3">
    <source>
        <dbReference type="Proteomes" id="UP000192801"/>
    </source>
</evidence>
<sequence length="71" mass="6824">MVVESAGAGGSGEVLVVSPVVGVGDSVSDGGDDSVGDGVSDTGVIDTDARTVEGAVEEAGAWLPPDEHDAV</sequence>
<proteinExistence type="predicted"/>
<dbReference type="Proteomes" id="UP000192801">
    <property type="component" value="Unassembled WGS sequence"/>
</dbReference>
<feature type="region of interest" description="Disordered" evidence="1">
    <location>
        <begin position="25"/>
        <end position="48"/>
    </location>
</feature>
<organism evidence="2 3">
    <name type="scientific">Mycolicibacterium insubricum</name>
    <dbReference type="NCBI Taxonomy" id="444597"/>
    <lineage>
        <taxon>Bacteria</taxon>
        <taxon>Bacillati</taxon>
        <taxon>Actinomycetota</taxon>
        <taxon>Actinomycetes</taxon>
        <taxon>Mycobacteriales</taxon>
        <taxon>Mycobacteriaceae</taxon>
        <taxon>Mycolicibacterium</taxon>
    </lineage>
</organism>
<gene>
    <name evidence="2" type="ORF">BST26_05730</name>
</gene>
<name>A0A1X0DIB6_9MYCO</name>
<evidence type="ECO:0000313" key="2">
    <source>
        <dbReference type="EMBL" id="ORA72134.1"/>
    </source>
</evidence>
<comment type="caution">
    <text evidence="2">The sequence shown here is derived from an EMBL/GenBank/DDBJ whole genome shotgun (WGS) entry which is preliminary data.</text>
</comment>